<dbReference type="Proteomes" id="UP000036681">
    <property type="component" value="Unplaced"/>
</dbReference>
<protein>
    <submittedName>
        <fullName evidence="2">NR LBD domain-containing protein</fullName>
    </submittedName>
</protein>
<reference evidence="2" key="1">
    <citation type="submission" date="2017-02" db="UniProtKB">
        <authorList>
            <consortium name="WormBaseParasite"/>
        </authorList>
    </citation>
    <scope>IDENTIFICATION</scope>
</reference>
<dbReference type="WBParaSite" id="ALUE_0000070501-mRNA-1">
    <property type="protein sequence ID" value="ALUE_0000070501-mRNA-1"/>
    <property type="gene ID" value="ALUE_0000070501"/>
</dbReference>
<name>A0A0M3HGR0_ASCLU</name>
<evidence type="ECO:0000313" key="2">
    <source>
        <dbReference type="WBParaSite" id="ALUE_0000070501-mRNA-1"/>
    </source>
</evidence>
<evidence type="ECO:0000313" key="1">
    <source>
        <dbReference type="Proteomes" id="UP000036681"/>
    </source>
</evidence>
<accession>A0A0M3HGR0</accession>
<dbReference type="AlphaFoldDB" id="A0A0M3HGR0"/>
<organism evidence="1 2">
    <name type="scientific">Ascaris lumbricoides</name>
    <name type="common">Giant roundworm</name>
    <dbReference type="NCBI Taxonomy" id="6252"/>
    <lineage>
        <taxon>Eukaryota</taxon>
        <taxon>Metazoa</taxon>
        <taxon>Ecdysozoa</taxon>
        <taxon>Nematoda</taxon>
        <taxon>Chromadorea</taxon>
        <taxon>Rhabditida</taxon>
        <taxon>Spirurina</taxon>
        <taxon>Ascaridomorpha</taxon>
        <taxon>Ascaridoidea</taxon>
        <taxon>Ascarididae</taxon>
        <taxon>Ascaris</taxon>
    </lineage>
</organism>
<sequence>MMDRLKTNRDVDFTMEDQMELIGDELALLKSVFLICLADKLALGSEMKRAFQRRRSAADEPFSYKNLIAVLKAVVPNSPRFGAFEMAELVLPTLEAIFMDGPDYVLFQVLG</sequence>
<proteinExistence type="predicted"/>
<keyword evidence="1" id="KW-1185">Reference proteome</keyword>